<dbReference type="InterPro" id="IPR036673">
    <property type="entry name" value="Cyanovirin-N_sf"/>
</dbReference>
<dbReference type="Proteomes" id="UP000383932">
    <property type="component" value="Unassembled WGS sequence"/>
</dbReference>
<dbReference type="InterPro" id="IPR011058">
    <property type="entry name" value="Cyanovirin-N"/>
</dbReference>
<name>A0A5N5QI16_9AGAM</name>
<dbReference type="Pfam" id="PF08881">
    <property type="entry name" value="CVNH"/>
    <property type="match status" value="1"/>
</dbReference>
<protein>
    <recommendedName>
        <fullName evidence="2">Cyanovirin-N domain-containing protein</fullName>
    </recommendedName>
</protein>
<accession>A0A5N5QI16</accession>
<evidence type="ECO:0000256" key="1">
    <source>
        <dbReference type="SAM" id="SignalP"/>
    </source>
</evidence>
<dbReference type="OrthoDB" id="2947935at2759"/>
<evidence type="ECO:0000313" key="4">
    <source>
        <dbReference type="Proteomes" id="UP000383932"/>
    </source>
</evidence>
<gene>
    <name evidence="3" type="ORF">CTheo_5392</name>
</gene>
<comment type="caution">
    <text evidence="3">The sequence shown here is derived from an EMBL/GenBank/DDBJ whole genome shotgun (WGS) entry which is preliminary data.</text>
</comment>
<dbReference type="Gene3D" id="2.30.60.10">
    <property type="entry name" value="Cyanovirin-N"/>
    <property type="match status" value="1"/>
</dbReference>
<dbReference type="AlphaFoldDB" id="A0A5N5QI16"/>
<feature type="chain" id="PRO_5024368177" description="Cyanovirin-N domain-containing protein" evidence="1">
    <location>
        <begin position="23"/>
        <end position="124"/>
    </location>
</feature>
<feature type="signal peptide" evidence="1">
    <location>
        <begin position="1"/>
        <end position="22"/>
    </location>
</feature>
<keyword evidence="4" id="KW-1185">Reference proteome</keyword>
<proteinExistence type="predicted"/>
<evidence type="ECO:0000313" key="3">
    <source>
        <dbReference type="EMBL" id="KAB5591183.1"/>
    </source>
</evidence>
<reference evidence="3 4" key="1">
    <citation type="journal article" date="2019" name="Fungal Biol. Biotechnol.">
        <title>Draft genome sequence of fastidious pathogen Ceratobasidium theobromae, which causes vascular-streak dieback in Theobroma cacao.</title>
        <authorList>
            <person name="Ali S.S."/>
            <person name="Asman A."/>
            <person name="Shao J."/>
            <person name="Firmansyah A.P."/>
            <person name="Susilo A.W."/>
            <person name="Rosmana A."/>
            <person name="McMahon P."/>
            <person name="Junaid M."/>
            <person name="Guest D."/>
            <person name="Kheng T.Y."/>
            <person name="Meinhardt L.W."/>
            <person name="Bailey B.A."/>
        </authorList>
    </citation>
    <scope>NUCLEOTIDE SEQUENCE [LARGE SCALE GENOMIC DNA]</scope>
    <source>
        <strain evidence="3 4">CT2</strain>
    </source>
</reference>
<dbReference type="SMART" id="SM01111">
    <property type="entry name" value="CVNH"/>
    <property type="match status" value="1"/>
</dbReference>
<dbReference type="EMBL" id="SSOP01000119">
    <property type="protein sequence ID" value="KAB5591183.1"/>
    <property type="molecule type" value="Genomic_DNA"/>
</dbReference>
<evidence type="ECO:0000259" key="2">
    <source>
        <dbReference type="SMART" id="SM01111"/>
    </source>
</evidence>
<organism evidence="3 4">
    <name type="scientific">Ceratobasidium theobromae</name>
    <dbReference type="NCBI Taxonomy" id="1582974"/>
    <lineage>
        <taxon>Eukaryota</taxon>
        <taxon>Fungi</taxon>
        <taxon>Dikarya</taxon>
        <taxon>Basidiomycota</taxon>
        <taxon>Agaricomycotina</taxon>
        <taxon>Agaricomycetes</taxon>
        <taxon>Cantharellales</taxon>
        <taxon>Ceratobasidiaceae</taxon>
        <taxon>Ceratobasidium</taxon>
    </lineage>
</organism>
<keyword evidence="1" id="KW-0732">Signal</keyword>
<feature type="domain" description="Cyanovirin-N" evidence="2">
    <location>
        <begin position="24"/>
        <end position="123"/>
    </location>
</feature>
<sequence>MHFTSFLTLVGASLFAASGVQAANFGSTCSNIYLSGTTLTATCTKVKGSPTTTSLDLNNCIINNQGIPLCKVGGNFAASCSGCYLDSSVYTQMWCTCNGGVGPHSASIVLNNCVSNLDGVLSCP</sequence>
<dbReference type="SUPFAM" id="SSF51322">
    <property type="entry name" value="Cyanovirin-N"/>
    <property type="match status" value="1"/>
</dbReference>